<evidence type="ECO:0000313" key="2">
    <source>
        <dbReference type="Proteomes" id="UP000018417"/>
    </source>
</evidence>
<dbReference type="PATRIC" id="fig|1217649.3.peg.1053"/>
<gene>
    <name evidence="1" type="ORF">F934_01103</name>
</gene>
<name>N9FLC3_9GAMM</name>
<dbReference type="Proteomes" id="UP000018417">
    <property type="component" value="Unassembled WGS sequence"/>
</dbReference>
<evidence type="ECO:0000313" key="1">
    <source>
        <dbReference type="EMBL" id="ENW05746.1"/>
    </source>
</evidence>
<organism evidence="1 2">
    <name type="scientific">Acinetobacter beijerinckii ANC 3835</name>
    <dbReference type="NCBI Taxonomy" id="1217649"/>
    <lineage>
        <taxon>Bacteria</taxon>
        <taxon>Pseudomonadati</taxon>
        <taxon>Pseudomonadota</taxon>
        <taxon>Gammaproteobacteria</taxon>
        <taxon>Moraxellales</taxon>
        <taxon>Moraxellaceae</taxon>
        <taxon>Acinetobacter</taxon>
    </lineage>
</organism>
<dbReference type="OrthoDB" id="10020497at2"/>
<dbReference type="AlphaFoldDB" id="N9FLC3"/>
<reference evidence="1 2" key="1">
    <citation type="submission" date="2013-02" db="EMBL/GenBank/DDBJ databases">
        <title>The Genome Sequence of Acinetobacter beijerinckii ANC 3835.</title>
        <authorList>
            <consortium name="The Broad Institute Genome Sequencing Platform"/>
            <consortium name="The Broad Institute Genome Sequencing Center for Infectious Disease"/>
            <person name="Cerqueira G."/>
            <person name="Feldgarden M."/>
            <person name="Courvalin P."/>
            <person name="Perichon B."/>
            <person name="Grillot-Courvalin C."/>
            <person name="Clermont D."/>
            <person name="Rocha E."/>
            <person name="Yoon E.-J."/>
            <person name="Nemec A."/>
            <person name="Walker B."/>
            <person name="Young S.K."/>
            <person name="Zeng Q."/>
            <person name="Gargeya S."/>
            <person name="Fitzgerald M."/>
            <person name="Haas B."/>
            <person name="Abouelleil A."/>
            <person name="Alvarado L."/>
            <person name="Arachchi H.M."/>
            <person name="Berlin A.M."/>
            <person name="Chapman S.B."/>
            <person name="Dewar J."/>
            <person name="Goldberg J."/>
            <person name="Griggs A."/>
            <person name="Gujja S."/>
            <person name="Hansen M."/>
            <person name="Howarth C."/>
            <person name="Imamovic A."/>
            <person name="Larimer J."/>
            <person name="McCowan C."/>
            <person name="Murphy C."/>
            <person name="Neiman D."/>
            <person name="Pearson M."/>
            <person name="Priest M."/>
            <person name="Roberts A."/>
            <person name="Saif S."/>
            <person name="Shea T."/>
            <person name="Sisk P."/>
            <person name="Sykes S."/>
            <person name="Wortman J."/>
            <person name="Nusbaum C."/>
            <person name="Birren B."/>
        </authorList>
    </citation>
    <scope>NUCLEOTIDE SEQUENCE [LARGE SCALE GENOMIC DNA]</scope>
    <source>
        <strain evidence="1 2">ANC 3835</strain>
    </source>
</reference>
<dbReference type="EMBL" id="APQK01000010">
    <property type="protein sequence ID" value="ENW05746.1"/>
    <property type="molecule type" value="Genomic_DNA"/>
</dbReference>
<comment type="caution">
    <text evidence="1">The sequence shown here is derived from an EMBL/GenBank/DDBJ whole genome shotgun (WGS) entry which is preliminary data.</text>
</comment>
<dbReference type="RefSeq" id="WP_005053032.1">
    <property type="nucleotide sequence ID" value="NZ_KB849759.1"/>
</dbReference>
<accession>N9FLC3</accession>
<dbReference type="HOGENOM" id="CLU_1227744_0_0_6"/>
<protein>
    <submittedName>
        <fullName evidence="1">Uncharacterized protein</fullName>
    </submittedName>
</protein>
<sequence length="225" mass="26005">MDSIFWARKLTLERTNEVLEDKKVRKSWMANDFLSQANKWGINFPAEIITFNLGNVTDQPLNHMIMSYVKIGQNAKTKILVNDINNYCWKRYYILKEIVHVVSSNTENTTFGADRIAEVLTNLHDKNFDFLAQDKALLSEVEAGWGAIELLLTKEIVEREEAAVGGYKNLTDKHISDIAHKYRVPKVVVRARFTNDACRSIYETAYKSTLYQNAQFMPVYRKVSK</sequence>
<proteinExistence type="predicted"/>